<evidence type="ECO:0000313" key="18">
    <source>
        <dbReference type="EMBL" id="TYH87447.1"/>
    </source>
</evidence>
<keyword evidence="4" id="KW-0153">Cholesterol metabolism</keyword>
<evidence type="ECO:0000256" key="14">
    <source>
        <dbReference type="ARBA" id="ARBA00023221"/>
    </source>
</evidence>
<organism evidence="18 19">
    <name type="scientific">Gossypium tomentosum</name>
    <name type="common">Hawaiian cotton</name>
    <name type="synonym">Gossypium sandvicense</name>
    <dbReference type="NCBI Taxonomy" id="34277"/>
    <lineage>
        <taxon>Eukaryota</taxon>
        <taxon>Viridiplantae</taxon>
        <taxon>Streptophyta</taxon>
        <taxon>Embryophyta</taxon>
        <taxon>Tracheophyta</taxon>
        <taxon>Spermatophyta</taxon>
        <taxon>Magnoliopsida</taxon>
        <taxon>eudicotyledons</taxon>
        <taxon>Gunneridae</taxon>
        <taxon>Pentapetalae</taxon>
        <taxon>rosids</taxon>
        <taxon>malvids</taxon>
        <taxon>Malvales</taxon>
        <taxon>Malvaceae</taxon>
        <taxon>Malvoideae</taxon>
        <taxon>Gossypium</taxon>
    </lineage>
</organism>
<evidence type="ECO:0000256" key="5">
    <source>
        <dbReference type="ARBA" id="ARBA00022692"/>
    </source>
</evidence>
<dbReference type="GO" id="GO:0008203">
    <property type="term" value="P:cholesterol metabolic process"/>
    <property type="evidence" value="ECO:0007669"/>
    <property type="project" value="UniProtKB-KW"/>
</dbReference>
<sequence>MYDICGERSDGKVVNCPYGSPAVKPDELLSSKIQSLCPTITGNVCCTKAQFDTLQSQVQQAIPFLVGCPACLRNFLNLFCELTCSPNQSLFINVTSISKIKNNSTVDGIDFFITDDFGEGLYESCKDVKFGTMNTRALEFIGAGAKNFKEWFAFIGRRAPNNMPGSPYAIQFLPTVPESSGMKPMNVSTYSCRDVSLGCSCGDCPSSPVCSNTAISTSNKAATCSVQIGSLKAKCVDLALAILYIVLVSMFFGWGVFHQTRKRSRSFRMKPFTDAAEGGESHSLSRQKADNLPMQRLEDANQSSTGVQLSVVQGYMSDFYRKYGLWVARHPTLVLSLSVGMVLVLCLGLVRFKVETRPEKLWVGPGSKAAEEKQFFDSNLAPFYRIEQLILATIPDVLNGKSPSIVTEENIKLLFEIQKKIDGIRANYSGSMISLTDICMKPMGEDCATQSVIQYFKMDPNYDADDRLEHVNYCFQHYTSAESCMSAFKAPVDPSTVLGGFSGSNYTEASAFIVTYPVNNALDKEGNETQKAVAWEKAFVQLAKDELLPMVQSRNLTFSFSSESSIEEELKRESTADAITILISYLVMFAYISLTLGDTPRLSSFYISSKVLLGLSGVLLVMLSVLGSVGFFSAIGVKSTLIIMEVIPFLVLAVGVDNMCILVHSVKRQPLDLPLEGRISNALVEVGPSITLASLSEVFVFAVGSFIPMPACRVFSMFAALAVLLDFLLQVTAFVSLIVFDFLRAEGRRVDCFPCIKASSTYAESEKGIGGRKPGLLAQYMKEVHAPILNLWGVKIIVVAVFVAFALASIALSTRIEPGLEQKIVLPQDSYLQGYFNNVSEYLRIGPPLYFVVKNYNYSSESIDTNKLCSISQCNSDSLLNEIARASLTPESSYIAKPAASWLDDFLVWLSPEAFGCCRKFTNGSYCPPDDQPPCCSPNDTACGLSEVCKDCTTCFRHSDLHNDRPSTAQFREKLPWFLDALPSADCSKGGHGAYTSSVEVTGYESGIIKASSFRTYHTPLNKQIDYVNSMRAARKFASRVSDSLKMEIFPYSVFYMFFEQYLDIWKTALINLAIAIGAVFIVCLVITCSLWTSAIILLVLAMILVDLMGVMAILGIQLNAVSVVNLVMSVGIVVEFCVHITHAFSVSSGNRNERVKEALGTMGASVFSGITLTKLVGVLVLCFSKTEVFVVYYFQMYLALVLLGFLHGLVFLPVVLSMVGPLSRCIQVEKQDERPSVSSQP</sequence>
<keyword evidence="6" id="KW-0732">Signal</keyword>
<keyword evidence="13" id="KW-0325">Glycoprotein</keyword>
<keyword evidence="12" id="KW-1207">Sterol metabolism</keyword>
<keyword evidence="8" id="KW-0445">Lipid transport</keyword>
<evidence type="ECO:0000313" key="19">
    <source>
        <dbReference type="Proteomes" id="UP000322667"/>
    </source>
</evidence>
<feature type="transmembrane region" description="Helical" evidence="16">
    <location>
        <begin position="1123"/>
        <end position="1147"/>
    </location>
</feature>
<keyword evidence="7 16" id="KW-1133">Transmembrane helix</keyword>
<evidence type="ECO:0000256" key="3">
    <source>
        <dbReference type="ARBA" id="ARBA00022448"/>
    </source>
</evidence>
<feature type="transmembrane region" description="Helical" evidence="16">
    <location>
        <begin position="646"/>
        <end position="666"/>
    </location>
</feature>
<evidence type="ECO:0000256" key="16">
    <source>
        <dbReference type="SAM" id="Phobius"/>
    </source>
</evidence>
<dbReference type="GO" id="GO:0005319">
    <property type="term" value="F:lipid transporter activity"/>
    <property type="evidence" value="ECO:0007669"/>
    <property type="project" value="InterPro"/>
</dbReference>
<comment type="catalytic activity">
    <reaction evidence="15">
        <text>cholesterol(in) = cholesterol(out)</text>
        <dbReference type="Rhea" id="RHEA:39747"/>
        <dbReference type="ChEBI" id="CHEBI:16113"/>
    </reaction>
</comment>
<dbReference type="PROSITE" id="PS50156">
    <property type="entry name" value="SSD"/>
    <property type="match status" value="1"/>
</dbReference>
<accession>A0A5D2M7X4</accession>
<dbReference type="Gene3D" id="1.20.1640.10">
    <property type="entry name" value="Multidrug efflux transporter AcrB transmembrane domain"/>
    <property type="match status" value="2"/>
</dbReference>
<feature type="transmembrane region" description="Helical" evidence="16">
    <location>
        <begin position="1096"/>
        <end position="1117"/>
    </location>
</feature>
<evidence type="ECO:0000256" key="13">
    <source>
        <dbReference type="ARBA" id="ARBA00023180"/>
    </source>
</evidence>
<evidence type="ECO:0000259" key="17">
    <source>
        <dbReference type="PROSITE" id="PS50156"/>
    </source>
</evidence>
<dbReference type="GO" id="GO:0030301">
    <property type="term" value="P:cholesterol transport"/>
    <property type="evidence" value="ECO:0007669"/>
    <property type="project" value="UniProtKB-ARBA"/>
</dbReference>
<feature type="transmembrane region" description="Helical" evidence="16">
    <location>
        <begin position="791"/>
        <end position="813"/>
    </location>
</feature>
<evidence type="ECO:0000256" key="7">
    <source>
        <dbReference type="ARBA" id="ARBA00022989"/>
    </source>
</evidence>
<dbReference type="FunFam" id="1.20.1640.10:FF:000008">
    <property type="entry name" value="NPC intracellular cholesterol transporter 1"/>
    <property type="match status" value="1"/>
</dbReference>
<evidence type="ECO:0000256" key="12">
    <source>
        <dbReference type="ARBA" id="ARBA00023166"/>
    </source>
</evidence>
<dbReference type="FunFam" id="1.20.1640.10:FF:000010">
    <property type="entry name" value="NPC intracellular cholesterol transporter 1"/>
    <property type="match status" value="1"/>
</dbReference>
<comment type="subcellular location">
    <subcellularLocation>
        <location evidence="1">Endomembrane system</location>
        <topology evidence="1">Multi-pass membrane protein</topology>
    </subcellularLocation>
</comment>
<dbReference type="InterPro" id="IPR053958">
    <property type="entry name" value="HMGCR/SNAP/NPC1-like_SSD"/>
</dbReference>
<dbReference type="GO" id="GO:0032934">
    <property type="term" value="F:sterol binding"/>
    <property type="evidence" value="ECO:0007669"/>
    <property type="project" value="TreeGrafter"/>
</dbReference>
<feature type="transmembrane region" description="Helical" evidence="16">
    <location>
        <begin position="574"/>
        <end position="592"/>
    </location>
</feature>
<proteinExistence type="inferred from homology"/>
<dbReference type="EMBL" id="CM017623">
    <property type="protein sequence ID" value="TYH87447.1"/>
    <property type="molecule type" value="Genomic_DNA"/>
</dbReference>
<keyword evidence="9" id="KW-0443">Lipid metabolism</keyword>
<keyword evidence="14" id="KW-0753">Steroid metabolism</keyword>
<dbReference type="AlphaFoldDB" id="A0A5D2M7X4"/>
<evidence type="ECO:0000256" key="9">
    <source>
        <dbReference type="ARBA" id="ARBA00023098"/>
    </source>
</evidence>
<feature type="transmembrane region" description="Helical" evidence="16">
    <location>
        <begin position="1193"/>
        <end position="1217"/>
    </location>
</feature>
<feature type="transmembrane region" description="Helical" evidence="16">
    <location>
        <begin position="1159"/>
        <end position="1181"/>
    </location>
</feature>
<evidence type="ECO:0000256" key="8">
    <source>
        <dbReference type="ARBA" id="ARBA00023055"/>
    </source>
</evidence>
<reference evidence="18 19" key="1">
    <citation type="submission" date="2019-07" db="EMBL/GenBank/DDBJ databases">
        <title>WGS assembly of Gossypium tomentosum.</title>
        <authorList>
            <person name="Chen Z.J."/>
            <person name="Sreedasyam A."/>
            <person name="Ando A."/>
            <person name="Song Q."/>
            <person name="De L."/>
            <person name="Hulse-Kemp A."/>
            <person name="Ding M."/>
            <person name="Ye W."/>
            <person name="Kirkbride R."/>
            <person name="Jenkins J."/>
            <person name="Plott C."/>
            <person name="Lovell J."/>
            <person name="Lin Y.-M."/>
            <person name="Vaughn R."/>
            <person name="Liu B."/>
            <person name="Li W."/>
            <person name="Simpson S."/>
            <person name="Scheffler B."/>
            <person name="Saski C."/>
            <person name="Grover C."/>
            <person name="Hu G."/>
            <person name="Conover J."/>
            <person name="Carlson J."/>
            <person name="Shu S."/>
            <person name="Boston L."/>
            <person name="Williams M."/>
            <person name="Peterson D."/>
            <person name="Mcgee K."/>
            <person name="Jones D."/>
            <person name="Wendel J."/>
            <person name="Stelly D."/>
            <person name="Grimwood J."/>
            <person name="Schmutz J."/>
        </authorList>
    </citation>
    <scope>NUCLEOTIDE SEQUENCE [LARGE SCALE GENOMIC DNA]</scope>
    <source>
        <strain evidence="18">7179.01</strain>
    </source>
</reference>
<keyword evidence="3" id="KW-0813">Transport</keyword>
<dbReference type="PANTHER" id="PTHR45727:SF2">
    <property type="entry name" value="NPC INTRACELLULAR CHOLESTEROL TRANSPORTER 1"/>
    <property type="match status" value="1"/>
</dbReference>
<dbReference type="Proteomes" id="UP000322667">
    <property type="component" value="Chromosome D01"/>
</dbReference>
<name>A0A5D2M7X4_GOSTO</name>
<feature type="transmembrane region" description="Helical" evidence="16">
    <location>
        <begin position="714"/>
        <end position="740"/>
    </location>
</feature>
<comment type="similarity">
    <text evidence="2">Belongs to the patched family.</text>
</comment>
<dbReference type="SUPFAM" id="SSF82866">
    <property type="entry name" value="Multidrug efflux transporter AcrB transmembrane domain"/>
    <property type="match status" value="2"/>
</dbReference>
<dbReference type="Pfam" id="PF12349">
    <property type="entry name" value="Sterol-sensing"/>
    <property type="match status" value="1"/>
</dbReference>
<protein>
    <recommendedName>
        <fullName evidence="17">SSD domain-containing protein</fullName>
    </recommendedName>
</protein>
<evidence type="ECO:0000256" key="1">
    <source>
        <dbReference type="ARBA" id="ARBA00004127"/>
    </source>
</evidence>
<feature type="transmembrane region" description="Helical" evidence="16">
    <location>
        <begin position="1069"/>
        <end position="1089"/>
    </location>
</feature>
<feature type="transmembrane region" description="Helical" evidence="16">
    <location>
        <begin position="612"/>
        <end position="634"/>
    </location>
</feature>
<feature type="transmembrane region" description="Helical" evidence="16">
    <location>
        <begin position="238"/>
        <end position="257"/>
    </location>
</feature>
<dbReference type="GO" id="GO:0012505">
    <property type="term" value="C:endomembrane system"/>
    <property type="evidence" value="ECO:0007669"/>
    <property type="project" value="UniProtKB-SubCell"/>
</dbReference>
<dbReference type="NCBIfam" id="TIGR00917">
    <property type="entry name" value="2A060601"/>
    <property type="match status" value="1"/>
</dbReference>
<gene>
    <name evidence="18" type="ORF">ES332_D01G117000v1</name>
</gene>
<feature type="domain" description="SSD" evidence="17">
    <location>
        <begin position="577"/>
        <end position="740"/>
    </location>
</feature>
<dbReference type="Pfam" id="PF16414">
    <property type="entry name" value="NPC1_N"/>
    <property type="match status" value="1"/>
</dbReference>
<dbReference type="PANTHER" id="PTHR45727">
    <property type="entry name" value="NPC INTRACELLULAR CHOLESTEROL TRANSPORTER 1"/>
    <property type="match status" value="1"/>
</dbReference>
<evidence type="ECO:0000256" key="2">
    <source>
        <dbReference type="ARBA" id="ARBA00005585"/>
    </source>
</evidence>
<dbReference type="InterPro" id="IPR000731">
    <property type="entry name" value="SSD"/>
</dbReference>
<dbReference type="Pfam" id="PF22314">
    <property type="entry name" value="NPC1_MLD"/>
    <property type="match status" value="1"/>
</dbReference>
<dbReference type="InterPro" id="IPR032190">
    <property type="entry name" value="NPC1_N"/>
</dbReference>
<feature type="transmembrane region" description="Helical" evidence="16">
    <location>
        <begin position="333"/>
        <end position="352"/>
    </location>
</feature>
<feature type="transmembrane region" description="Helical" evidence="16">
    <location>
        <begin position="686"/>
        <end position="707"/>
    </location>
</feature>
<evidence type="ECO:0000256" key="4">
    <source>
        <dbReference type="ARBA" id="ARBA00022548"/>
    </source>
</evidence>
<evidence type="ECO:0000256" key="6">
    <source>
        <dbReference type="ARBA" id="ARBA00022729"/>
    </source>
</evidence>
<keyword evidence="19" id="KW-1185">Reference proteome</keyword>
<evidence type="ECO:0000256" key="10">
    <source>
        <dbReference type="ARBA" id="ARBA00023136"/>
    </source>
</evidence>
<dbReference type="InterPro" id="IPR004765">
    <property type="entry name" value="NPC1-like"/>
</dbReference>
<keyword evidence="11" id="KW-1015">Disulfide bond</keyword>
<keyword evidence="10 16" id="KW-0472">Membrane</keyword>
<evidence type="ECO:0000256" key="15">
    <source>
        <dbReference type="ARBA" id="ARBA00034049"/>
    </source>
</evidence>
<keyword evidence="5 16" id="KW-0812">Transmembrane</keyword>
<dbReference type="InterPro" id="IPR053956">
    <property type="entry name" value="NPC1_MLD"/>
</dbReference>
<dbReference type="GO" id="GO:0016020">
    <property type="term" value="C:membrane"/>
    <property type="evidence" value="ECO:0007669"/>
    <property type="project" value="InterPro"/>
</dbReference>
<evidence type="ECO:0000256" key="11">
    <source>
        <dbReference type="ARBA" id="ARBA00023157"/>
    </source>
</evidence>